<dbReference type="Proteomes" id="UP001228581">
    <property type="component" value="Unassembled WGS sequence"/>
</dbReference>
<keyword evidence="2" id="KW-1185">Reference proteome</keyword>
<dbReference type="EMBL" id="JASJOT010000001">
    <property type="protein sequence ID" value="MDJ1491784.1"/>
    <property type="molecule type" value="Genomic_DNA"/>
</dbReference>
<sequence>MPKFDKEEMTSLLSVGKGVLNVFTVRNMVVPLKIAVLAIKPDIDINEYDQVVEASITISSGILSIPYAMEYPNNLLEFQISAGIYQALIGYQGLDTISEDGLEGNDAYTVFLWKSDISIEKKIIKEWMNSPY</sequence>
<evidence type="ECO:0000313" key="1">
    <source>
        <dbReference type="EMBL" id="MDJ1491784.1"/>
    </source>
</evidence>
<dbReference type="RefSeq" id="WP_314034767.1">
    <property type="nucleotide sequence ID" value="NZ_JASJOR010000023.1"/>
</dbReference>
<accession>A0ABT7CGE7</accession>
<proteinExistence type="predicted"/>
<reference evidence="1 2" key="1">
    <citation type="submission" date="2023-05" db="EMBL/GenBank/DDBJ databases">
        <authorList>
            <person name="Zhang X."/>
        </authorList>
    </citation>
    <scope>NUCLEOTIDE SEQUENCE [LARGE SCALE GENOMIC DNA]</scope>
    <source>
        <strain evidence="1 2">DM2B3-1</strain>
    </source>
</reference>
<name>A0ABT7CGE7_9BACT</name>
<evidence type="ECO:0000313" key="2">
    <source>
        <dbReference type="Proteomes" id="UP001228581"/>
    </source>
</evidence>
<gene>
    <name evidence="1" type="ORF">QNI19_02500</name>
</gene>
<comment type="caution">
    <text evidence="1">The sequence shown here is derived from an EMBL/GenBank/DDBJ whole genome shotgun (WGS) entry which is preliminary data.</text>
</comment>
<organism evidence="1 2">
    <name type="scientific">Xanthocytophaga flava</name>
    <dbReference type="NCBI Taxonomy" id="3048013"/>
    <lineage>
        <taxon>Bacteria</taxon>
        <taxon>Pseudomonadati</taxon>
        <taxon>Bacteroidota</taxon>
        <taxon>Cytophagia</taxon>
        <taxon>Cytophagales</taxon>
        <taxon>Rhodocytophagaceae</taxon>
        <taxon>Xanthocytophaga</taxon>
    </lineage>
</organism>
<protein>
    <submittedName>
        <fullName evidence="1">Uncharacterized protein</fullName>
    </submittedName>
</protein>